<evidence type="ECO:0000313" key="3">
    <source>
        <dbReference type="Proteomes" id="UP000799302"/>
    </source>
</evidence>
<accession>A0A6A6U180</accession>
<dbReference type="AlphaFoldDB" id="A0A6A6U180"/>
<protein>
    <submittedName>
        <fullName evidence="2">Uncharacterized protein</fullName>
    </submittedName>
</protein>
<organism evidence="2 3">
    <name type="scientific">Microthyrium microscopicum</name>
    <dbReference type="NCBI Taxonomy" id="703497"/>
    <lineage>
        <taxon>Eukaryota</taxon>
        <taxon>Fungi</taxon>
        <taxon>Dikarya</taxon>
        <taxon>Ascomycota</taxon>
        <taxon>Pezizomycotina</taxon>
        <taxon>Dothideomycetes</taxon>
        <taxon>Dothideomycetes incertae sedis</taxon>
        <taxon>Microthyriales</taxon>
        <taxon>Microthyriaceae</taxon>
        <taxon>Microthyrium</taxon>
    </lineage>
</organism>
<evidence type="ECO:0000313" key="2">
    <source>
        <dbReference type="EMBL" id="KAF2666065.1"/>
    </source>
</evidence>
<gene>
    <name evidence="2" type="ORF">BT63DRAFT_427862</name>
</gene>
<keyword evidence="3" id="KW-1185">Reference proteome</keyword>
<feature type="transmembrane region" description="Helical" evidence="1">
    <location>
        <begin position="56"/>
        <end position="79"/>
    </location>
</feature>
<evidence type="ECO:0000256" key="1">
    <source>
        <dbReference type="SAM" id="Phobius"/>
    </source>
</evidence>
<keyword evidence="1" id="KW-1133">Transmembrane helix</keyword>
<dbReference type="EMBL" id="MU004239">
    <property type="protein sequence ID" value="KAF2666065.1"/>
    <property type="molecule type" value="Genomic_DNA"/>
</dbReference>
<keyword evidence="1" id="KW-0812">Transmembrane</keyword>
<keyword evidence="1" id="KW-0472">Membrane</keyword>
<sequence length="97" mass="10648">MGTVLAEITCGSWMYMFFAYQGTEAAHIVVVVTLFSATCSCSCVAVRIRLSGFDALVLAASFPLWMARIFAAAPLLAAIQRLIIRKIERSSQVSWLQ</sequence>
<reference evidence="2" key="1">
    <citation type="journal article" date="2020" name="Stud. Mycol.">
        <title>101 Dothideomycetes genomes: a test case for predicting lifestyles and emergence of pathogens.</title>
        <authorList>
            <person name="Haridas S."/>
            <person name="Albert R."/>
            <person name="Binder M."/>
            <person name="Bloem J."/>
            <person name="Labutti K."/>
            <person name="Salamov A."/>
            <person name="Andreopoulos B."/>
            <person name="Baker S."/>
            <person name="Barry K."/>
            <person name="Bills G."/>
            <person name="Bluhm B."/>
            <person name="Cannon C."/>
            <person name="Castanera R."/>
            <person name="Culley D."/>
            <person name="Daum C."/>
            <person name="Ezra D."/>
            <person name="Gonzalez J."/>
            <person name="Henrissat B."/>
            <person name="Kuo A."/>
            <person name="Liang C."/>
            <person name="Lipzen A."/>
            <person name="Lutzoni F."/>
            <person name="Magnuson J."/>
            <person name="Mondo S."/>
            <person name="Nolan M."/>
            <person name="Ohm R."/>
            <person name="Pangilinan J."/>
            <person name="Park H.-J."/>
            <person name="Ramirez L."/>
            <person name="Alfaro M."/>
            <person name="Sun H."/>
            <person name="Tritt A."/>
            <person name="Yoshinaga Y."/>
            <person name="Zwiers L.-H."/>
            <person name="Turgeon B."/>
            <person name="Goodwin S."/>
            <person name="Spatafora J."/>
            <person name="Crous P."/>
            <person name="Grigoriev I."/>
        </authorList>
    </citation>
    <scope>NUCLEOTIDE SEQUENCE</scope>
    <source>
        <strain evidence="2">CBS 115976</strain>
    </source>
</reference>
<dbReference type="Proteomes" id="UP000799302">
    <property type="component" value="Unassembled WGS sequence"/>
</dbReference>
<proteinExistence type="predicted"/>
<name>A0A6A6U180_9PEZI</name>